<reference evidence="1 2" key="1">
    <citation type="submission" date="2019-03" db="EMBL/GenBank/DDBJ databases">
        <title>First draft genome of Liparis tanakae, snailfish: a comprehensive survey of snailfish specific genes.</title>
        <authorList>
            <person name="Kim W."/>
            <person name="Song I."/>
            <person name="Jeong J.-H."/>
            <person name="Kim D."/>
            <person name="Kim S."/>
            <person name="Ryu S."/>
            <person name="Song J.Y."/>
            <person name="Lee S.K."/>
        </authorList>
    </citation>
    <scope>NUCLEOTIDE SEQUENCE [LARGE SCALE GENOMIC DNA]</scope>
    <source>
        <tissue evidence="1">Muscle</tissue>
    </source>
</reference>
<name>A0A4Z2IJZ4_9TELE</name>
<gene>
    <name evidence="1" type="ORF">EYF80_012092</name>
</gene>
<accession>A0A4Z2IJZ4</accession>
<dbReference type="Proteomes" id="UP000314294">
    <property type="component" value="Unassembled WGS sequence"/>
</dbReference>
<evidence type="ECO:0000313" key="2">
    <source>
        <dbReference type="Proteomes" id="UP000314294"/>
    </source>
</evidence>
<proteinExistence type="predicted"/>
<comment type="caution">
    <text evidence="1">The sequence shown here is derived from an EMBL/GenBank/DDBJ whole genome shotgun (WGS) entry which is preliminary data.</text>
</comment>
<evidence type="ECO:0000313" key="1">
    <source>
        <dbReference type="EMBL" id="TNN77794.1"/>
    </source>
</evidence>
<dbReference type="AlphaFoldDB" id="A0A4Z2IJZ4"/>
<keyword evidence="2" id="KW-1185">Reference proteome</keyword>
<organism evidence="1 2">
    <name type="scientific">Liparis tanakae</name>
    <name type="common">Tanaka's snailfish</name>
    <dbReference type="NCBI Taxonomy" id="230148"/>
    <lineage>
        <taxon>Eukaryota</taxon>
        <taxon>Metazoa</taxon>
        <taxon>Chordata</taxon>
        <taxon>Craniata</taxon>
        <taxon>Vertebrata</taxon>
        <taxon>Euteleostomi</taxon>
        <taxon>Actinopterygii</taxon>
        <taxon>Neopterygii</taxon>
        <taxon>Teleostei</taxon>
        <taxon>Neoteleostei</taxon>
        <taxon>Acanthomorphata</taxon>
        <taxon>Eupercaria</taxon>
        <taxon>Perciformes</taxon>
        <taxon>Cottioidei</taxon>
        <taxon>Cottales</taxon>
        <taxon>Liparidae</taxon>
        <taxon>Liparis</taxon>
    </lineage>
</organism>
<dbReference type="EMBL" id="SRLO01000080">
    <property type="protein sequence ID" value="TNN77794.1"/>
    <property type="molecule type" value="Genomic_DNA"/>
</dbReference>
<sequence length="72" mass="8057">MRLARLSMVRAVLEDVFGLFDDLLEKPLIMLQAEDFGLVVGHRPREAHAFVAEGGAGRMRHHHGAQLLLVEL</sequence>
<protein>
    <submittedName>
        <fullName evidence="1">Uncharacterized protein</fullName>
    </submittedName>
</protein>